<dbReference type="AlphaFoldDB" id="A0A3D9V8M0"/>
<reference evidence="3 4" key="1">
    <citation type="submission" date="2018-08" db="EMBL/GenBank/DDBJ databases">
        <title>Sequencing the genomes of 1000 actinobacteria strains.</title>
        <authorList>
            <person name="Klenk H.-P."/>
        </authorList>
    </citation>
    <scope>NUCLEOTIDE SEQUENCE [LARGE SCALE GENOMIC DNA]</scope>
    <source>
        <strain evidence="3 4">DSM 22891</strain>
    </source>
</reference>
<dbReference type="InterPro" id="IPR018768">
    <property type="entry name" value="DUF2344"/>
</dbReference>
<dbReference type="EMBL" id="QTUC01000001">
    <property type="protein sequence ID" value="REF35345.1"/>
    <property type="molecule type" value="Genomic_DNA"/>
</dbReference>
<dbReference type="Proteomes" id="UP000256485">
    <property type="component" value="Unassembled WGS sequence"/>
</dbReference>
<organism evidence="3 4">
    <name type="scientific">Thermasporomyces composti</name>
    <dbReference type="NCBI Taxonomy" id="696763"/>
    <lineage>
        <taxon>Bacteria</taxon>
        <taxon>Bacillati</taxon>
        <taxon>Actinomycetota</taxon>
        <taxon>Actinomycetes</taxon>
        <taxon>Propionibacteriales</taxon>
        <taxon>Nocardioidaceae</taxon>
        <taxon>Thermasporomyces</taxon>
    </lineage>
</organism>
<evidence type="ECO:0000259" key="2">
    <source>
        <dbReference type="Pfam" id="PF10105"/>
    </source>
</evidence>
<feature type="region of interest" description="Disordered" evidence="1">
    <location>
        <begin position="174"/>
        <end position="194"/>
    </location>
</feature>
<protein>
    <submittedName>
        <fullName evidence="3">Radical SAM-linked protein</fullName>
    </submittedName>
</protein>
<dbReference type="NCBIfam" id="TIGR03936">
    <property type="entry name" value="sam_1_link_chp"/>
    <property type="match status" value="1"/>
</dbReference>
<keyword evidence="4" id="KW-1185">Reference proteome</keyword>
<name>A0A3D9V8M0_THECX</name>
<feature type="region of interest" description="Disordered" evidence="1">
    <location>
        <begin position="245"/>
        <end position="267"/>
    </location>
</feature>
<feature type="compositionally biased region" description="Basic and acidic residues" evidence="1">
    <location>
        <begin position="257"/>
        <end position="267"/>
    </location>
</feature>
<evidence type="ECO:0000256" key="1">
    <source>
        <dbReference type="SAM" id="MobiDB-lite"/>
    </source>
</evidence>
<accession>A0A3D9V8M0</accession>
<feature type="domain" description="DUF2344" evidence="2">
    <location>
        <begin position="16"/>
        <end position="216"/>
    </location>
</feature>
<sequence length="267" mass="28569">MSSSPPDRQTPAPVQRLRLRYTRRGRMRFASHRDFQRALERALRRAGVPMAYSAGFTPHPKISYAGAAPTGAASEAEYVEISLTERCDPESVRRALDAALPEGFDVLDAVEARDSALTDRLEASVWRIEVDASPAEVARAVESFLARETVEVERLTKSGRRVFDIRPAVLRMAAGDQGAGGDGTQEGQCPAGSPAEGRACAILTVVVRHGTPAVRPDDVLAGLRLASGIEPLTSYRATRVAQGPWDEVSGTVGDPLAPDRDAAVTGP</sequence>
<evidence type="ECO:0000313" key="3">
    <source>
        <dbReference type="EMBL" id="REF35345.1"/>
    </source>
</evidence>
<evidence type="ECO:0000313" key="4">
    <source>
        <dbReference type="Proteomes" id="UP000256485"/>
    </source>
</evidence>
<gene>
    <name evidence="3" type="ORF">DFJ64_0723</name>
</gene>
<dbReference type="Pfam" id="PF10105">
    <property type="entry name" value="DUF2344"/>
    <property type="match status" value="1"/>
</dbReference>
<proteinExistence type="predicted"/>
<comment type="caution">
    <text evidence="3">The sequence shown here is derived from an EMBL/GenBank/DDBJ whole genome shotgun (WGS) entry which is preliminary data.</text>
</comment>